<reference evidence="2 3" key="1">
    <citation type="journal article" date="2017" name="PLoS Biol.">
        <title>The sea cucumber genome provides insights into morphological evolution and visceral regeneration.</title>
        <authorList>
            <person name="Zhang X."/>
            <person name="Sun L."/>
            <person name="Yuan J."/>
            <person name="Sun Y."/>
            <person name="Gao Y."/>
            <person name="Zhang L."/>
            <person name="Li S."/>
            <person name="Dai H."/>
            <person name="Hamel J.F."/>
            <person name="Liu C."/>
            <person name="Yu Y."/>
            <person name="Liu S."/>
            <person name="Lin W."/>
            <person name="Guo K."/>
            <person name="Jin S."/>
            <person name="Xu P."/>
            <person name="Storey K.B."/>
            <person name="Huan P."/>
            <person name="Zhang T."/>
            <person name="Zhou Y."/>
            <person name="Zhang J."/>
            <person name="Lin C."/>
            <person name="Li X."/>
            <person name="Xing L."/>
            <person name="Huo D."/>
            <person name="Sun M."/>
            <person name="Wang L."/>
            <person name="Mercier A."/>
            <person name="Li F."/>
            <person name="Yang H."/>
            <person name="Xiang J."/>
        </authorList>
    </citation>
    <scope>NUCLEOTIDE SEQUENCE [LARGE SCALE GENOMIC DNA]</scope>
    <source>
        <strain evidence="2">Shaxun</strain>
        <tissue evidence="2">Muscle</tissue>
    </source>
</reference>
<organism evidence="2 3">
    <name type="scientific">Stichopus japonicus</name>
    <name type="common">Sea cucumber</name>
    <dbReference type="NCBI Taxonomy" id="307972"/>
    <lineage>
        <taxon>Eukaryota</taxon>
        <taxon>Metazoa</taxon>
        <taxon>Echinodermata</taxon>
        <taxon>Eleutherozoa</taxon>
        <taxon>Echinozoa</taxon>
        <taxon>Holothuroidea</taxon>
        <taxon>Aspidochirotacea</taxon>
        <taxon>Aspidochirotida</taxon>
        <taxon>Stichopodidae</taxon>
        <taxon>Apostichopus</taxon>
    </lineage>
</organism>
<dbReference type="EMBL" id="MRZV01000076">
    <property type="protein sequence ID" value="PIK59661.1"/>
    <property type="molecule type" value="Genomic_DNA"/>
</dbReference>
<dbReference type="AlphaFoldDB" id="A0A2G8LHE7"/>
<protein>
    <submittedName>
        <fullName evidence="2">Hemagglutinin/hemolysin-related protein</fullName>
    </submittedName>
</protein>
<comment type="caution">
    <text evidence="2">The sequence shown here is derived from an EMBL/GenBank/DDBJ whole genome shotgun (WGS) entry which is preliminary data.</text>
</comment>
<evidence type="ECO:0000313" key="2">
    <source>
        <dbReference type="EMBL" id="PIK59661.1"/>
    </source>
</evidence>
<keyword evidence="1" id="KW-0732">Signal</keyword>
<feature type="signal peptide" evidence="1">
    <location>
        <begin position="1"/>
        <end position="19"/>
    </location>
</feature>
<accession>A0A2G8LHE7</accession>
<proteinExistence type="predicted"/>
<dbReference type="OrthoDB" id="6136119at2759"/>
<keyword evidence="3" id="KW-1185">Reference proteome</keyword>
<dbReference type="PANTHER" id="PTHR46534">
    <property type="entry name" value="IGGFC_BINDING DOMAIN-CONTAINING PROTEIN"/>
    <property type="match status" value="1"/>
</dbReference>
<name>A0A2G8LHE7_STIJA</name>
<evidence type="ECO:0000256" key="1">
    <source>
        <dbReference type="SAM" id="SignalP"/>
    </source>
</evidence>
<evidence type="ECO:0000313" key="3">
    <source>
        <dbReference type="Proteomes" id="UP000230750"/>
    </source>
</evidence>
<feature type="chain" id="PRO_5013768871" evidence="1">
    <location>
        <begin position="20"/>
        <end position="312"/>
    </location>
</feature>
<gene>
    <name evidence="2" type="ORF">BSL78_03392</name>
</gene>
<dbReference type="Proteomes" id="UP000230750">
    <property type="component" value="Unassembled WGS sequence"/>
</dbReference>
<sequence>MWVALAAAFIVAQVQVATGDGSCSGITRGRHFVLAFTGNHVSNYDVTELSLIVVAFSDQLTTVTISSRYLINQLPYEKTFEIAARGSLRATLPSELLLGMSSERSNRVIAVDADSDVSIYGLNYAPFTTDAFLGIPVDNLGVSHVAMSYQNDGDNDDSSLFAIVGVEDDTSVPAKDQYSFIFGFSTPYSSGGDDDGFFNFLNIVVKANESSTILMNGEIILTDDTVTHHNIPQTDYVVYTLEIPKGEGTYYVEQSSLNNTSRLRSLCMATKMMRRMDTRLDYFFLLMNVSLTSNLFCERGWRRTTGSDVTLS</sequence>
<dbReference type="PANTHER" id="PTHR46534:SF1">
    <property type="entry name" value="IGGFC-BINDING PROTEIN N-TERMINAL DOMAIN-CONTAINING PROTEIN"/>
    <property type="match status" value="1"/>
</dbReference>